<dbReference type="Proteomes" id="UP001060085">
    <property type="component" value="Linkage Group LG05"/>
</dbReference>
<sequence>MDNGYAHWYPYEKETRYYGKETYESKESMKSFLYEDKFANNIANVQKYVIPSFKAKGSKEHLCSEKKERNKESARSQEVMLDKNDTCEGTESHDRIEGVEESEGISIEHCFLDAIPSLFQKIERDESEIWKKEKWEQ</sequence>
<gene>
    <name evidence="1" type="ORF">M9H77_23413</name>
</gene>
<protein>
    <submittedName>
        <fullName evidence="1">Uncharacterized protein</fullName>
    </submittedName>
</protein>
<keyword evidence="2" id="KW-1185">Reference proteome</keyword>
<name>A0ACC0ATA5_CATRO</name>
<evidence type="ECO:0000313" key="1">
    <source>
        <dbReference type="EMBL" id="KAI5664090.1"/>
    </source>
</evidence>
<accession>A0ACC0ATA5</accession>
<comment type="caution">
    <text evidence="1">The sequence shown here is derived from an EMBL/GenBank/DDBJ whole genome shotgun (WGS) entry which is preliminary data.</text>
</comment>
<reference evidence="2" key="1">
    <citation type="journal article" date="2023" name="Nat. Plants">
        <title>Single-cell RNA sequencing provides a high-resolution roadmap for understanding the multicellular compartmentation of specialized metabolism.</title>
        <authorList>
            <person name="Sun S."/>
            <person name="Shen X."/>
            <person name="Li Y."/>
            <person name="Li Y."/>
            <person name="Wang S."/>
            <person name="Li R."/>
            <person name="Zhang H."/>
            <person name="Shen G."/>
            <person name="Guo B."/>
            <person name="Wei J."/>
            <person name="Xu J."/>
            <person name="St-Pierre B."/>
            <person name="Chen S."/>
            <person name="Sun C."/>
        </authorList>
    </citation>
    <scope>NUCLEOTIDE SEQUENCE [LARGE SCALE GENOMIC DNA]</scope>
</reference>
<proteinExistence type="predicted"/>
<evidence type="ECO:0000313" key="2">
    <source>
        <dbReference type="Proteomes" id="UP001060085"/>
    </source>
</evidence>
<organism evidence="1 2">
    <name type="scientific">Catharanthus roseus</name>
    <name type="common">Madagascar periwinkle</name>
    <name type="synonym">Vinca rosea</name>
    <dbReference type="NCBI Taxonomy" id="4058"/>
    <lineage>
        <taxon>Eukaryota</taxon>
        <taxon>Viridiplantae</taxon>
        <taxon>Streptophyta</taxon>
        <taxon>Embryophyta</taxon>
        <taxon>Tracheophyta</taxon>
        <taxon>Spermatophyta</taxon>
        <taxon>Magnoliopsida</taxon>
        <taxon>eudicotyledons</taxon>
        <taxon>Gunneridae</taxon>
        <taxon>Pentapetalae</taxon>
        <taxon>asterids</taxon>
        <taxon>lamiids</taxon>
        <taxon>Gentianales</taxon>
        <taxon>Apocynaceae</taxon>
        <taxon>Rauvolfioideae</taxon>
        <taxon>Vinceae</taxon>
        <taxon>Catharanthinae</taxon>
        <taxon>Catharanthus</taxon>
    </lineage>
</organism>
<dbReference type="EMBL" id="CM044705">
    <property type="protein sequence ID" value="KAI5664090.1"/>
    <property type="molecule type" value="Genomic_DNA"/>
</dbReference>